<evidence type="ECO:0000313" key="5">
    <source>
        <dbReference type="RefSeq" id="XP_032827215.1"/>
    </source>
</evidence>
<dbReference type="Proteomes" id="UP001318040">
    <property type="component" value="Chromosome 3"/>
</dbReference>
<dbReference type="RefSeq" id="XP_032827215.1">
    <property type="nucleotide sequence ID" value="XM_032971324.1"/>
</dbReference>
<dbReference type="GO" id="GO:0005737">
    <property type="term" value="C:cytoplasm"/>
    <property type="evidence" value="ECO:0007669"/>
    <property type="project" value="UniProtKB-SubCell"/>
</dbReference>
<keyword evidence="2" id="KW-0963">Cytoplasm</keyword>
<dbReference type="PANTHER" id="PTHR15478:SF10">
    <property type="match status" value="1"/>
</dbReference>
<sequence length="191" mass="20434">MPEMETLESINQVLKVGQLEKRSENFLQIWKKKRAVLTGDGLTLVQPGSSGSGGGSDSGLDNGGCGKRLGFDVVRTVDCVERRGRHTYFTVVLSSGKELDFRCPAEAGWNAEIILAMVQFKNRRAVQEARARLAGGAGGDGRGGGVAGVGDGARGARSNGSSPERSPSPRRGWPVRDGSLRLSLRREAMHR</sequence>
<feature type="compositionally biased region" description="Gly residues" evidence="3">
    <location>
        <begin position="135"/>
        <end position="153"/>
    </location>
</feature>
<dbReference type="InterPro" id="IPR042832">
    <property type="entry name" value="PHLA1/2/3"/>
</dbReference>
<evidence type="ECO:0000313" key="4">
    <source>
        <dbReference type="Proteomes" id="UP001318040"/>
    </source>
</evidence>
<name>A0AAJ7TZZ6_PETMA</name>
<proteinExistence type="predicted"/>
<gene>
    <name evidence="5" type="primary">LOC116952192</name>
</gene>
<feature type="region of interest" description="Disordered" evidence="3">
    <location>
        <begin position="133"/>
        <end position="180"/>
    </location>
</feature>
<accession>A0AAJ7TZZ6</accession>
<dbReference type="KEGG" id="pmrn:116952192"/>
<protein>
    <submittedName>
        <fullName evidence="5">Pleckstrin homology-like domain family A member 3</fullName>
    </submittedName>
</protein>
<reference evidence="5" key="1">
    <citation type="submission" date="2025-08" db="UniProtKB">
        <authorList>
            <consortium name="RefSeq"/>
        </authorList>
    </citation>
    <scope>IDENTIFICATION</scope>
    <source>
        <tissue evidence="5">Sperm</tissue>
    </source>
</reference>
<dbReference type="GeneID" id="116952192"/>
<keyword evidence="4" id="KW-1185">Reference proteome</keyword>
<dbReference type="PANTHER" id="PTHR15478">
    <property type="entry name" value="PLECKSTRIN HOMOLOGY-LIKE DOMAIN, PQ-RICH PROTEIN"/>
    <property type="match status" value="1"/>
</dbReference>
<evidence type="ECO:0000256" key="1">
    <source>
        <dbReference type="ARBA" id="ARBA00004496"/>
    </source>
</evidence>
<dbReference type="GO" id="GO:1901981">
    <property type="term" value="F:phosphatidylinositol phosphate binding"/>
    <property type="evidence" value="ECO:0007669"/>
    <property type="project" value="InterPro"/>
</dbReference>
<feature type="compositionally biased region" description="Low complexity" evidence="3">
    <location>
        <begin position="155"/>
        <end position="172"/>
    </location>
</feature>
<evidence type="ECO:0000256" key="2">
    <source>
        <dbReference type="ARBA" id="ARBA00022490"/>
    </source>
</evidence>
<dbReference type="GO" id="GO:0043065">
    <property type="term" value="P:positive regulation of apoptotic process"/>
    <property type="evidence" value="ECO:0007669"/>
    <property type="project" value="InterPro"/>
</dbReference>
<organism evidence="4 5">
    <name type="scientific">Petromyzon marinus</name>
    <name type="common">Sea lamprey</name>
    <dbReference type="NCBI Taxonomy" id="7757"/>
    <lineage>
        <taxon>Eukaryota</taxon>
        <taxon>Metazoa</taxon>
        <taxon>Chordata</taxon>
        <taxon>Craniata</taxon>
        <taxon>Vertebrata</taxon>
        <taxon>Cyclostomata</taxon>
        <taxon>Hyperoartia</taxon>
        <taxon>Petromyzontiformes</taxon>
        <taxon>Petromyzontidae</taxon>
        <taxon>Petromyzon</taxon>
    </lineage>
</organism>
<dbReference type="AlphaFoldDB" id="A0AAJ7TZZ6"/>
<evidence type="ECO:0000256" key="3">
    <source>
        <dbReference type="SAM" id="MobiDB-lite"/>
    </source>
</evidence>
<dbReference type="SUPFAM" id="SSF50729">
    <property type="entry name" value="PH domain-like"/>
    <property type="match status" value="1"/>
</dbReference>
<comment type="subcellular location">
    <subcellularLocation>
        <location evidence="1">Cytoplasm</location>
    </subcellularLocation>
</comment>